<dbReference type="EMBL" id="JACRSV010000002">
    <property type="protein sequence ID" value="MBC8559837.1"/>
    <property type="molecule type" value="Genomic_DNA"/>
</dbReference>
<dbReference type="GO" id="GO:0006352">
    <property type="term" value="P:DNA-templated transcription initiation"/>
    <property type="evidence" value="ECO:0007669"/>
    <property type="project" value="InterPro"/>
</dbReference>
<dbReference type="InterPro" id="IPR013324">
    <property type="entry name" value="RNA_pol_sigma_r3/r4-like"/>
</dbReference>
<proteinExistence type="predicted"/>
<keyword evidence="3" id="KW-1185">Reference proteome</keyword>
<dbReference type="Gene3D" id="1.20.140.160">
    <property type="match status" value="1"/>
</dbReference>
<gene>
    <name evidence="2" type="ORF">H8710_07105</name>
</gene>
<evidence type="ECO:0000313" key="3">
    <source>
        <dbReference type="Proteomes" id="UP000610760"/>
    </source>
</evidence>
<dbReference type="Pfam" id="PF08281">
    <property type="entry name" value="Sigma70_r4_2"/>
    <property type="match status" value="1"/>
</dbReference>
<dbReference type="AlphaFoldDB" id="A0A926E417"/>
<dbReference type="InterPro" id="IPR013249">
    <property type="entry name" value="RNA_pol_sigma70_r4_t2"/>
</dbReference>
<dbReference type="GO" id="GO:0003677">
    <property type="term" value="F:DNA binding"/>
    <property type="evidence" value="ECO:0007669"/>
    <property type="project" value="InterPro"/>
</dbReference>
<dbReference type="GO" id="GO:0016987">
    <property type="term" value="F:sigma factor activity"/>
    <property type="evidence" value="ECO:0007669"/>
    <property type="project" value="InterPro"/>
</dbReference>
<sequence length="132" mass="15928">MKYTDEQKEHIRHCFDYYCKKTIRYQAINLYRESAKYAERNVSYEEILNEYFSECGECDTYPILQYHFEAFGYKFSVNDYKLGNALSQLPKKKRDIILMYYFANFKLTEIARMLGKPHQSISYIHPNIKKIA</sequence>
<accession>A0A926E417</accession>
<protein>
    <submittedName>
        <fullName evidence="2">Sigma-70 family RNA polymerase sigma factor</fullName>
    </submittedName>
</protein>
<evidence type="ECO:0000259" key="1">
    <source>
        <dbReference type="Pfam" id="PF08281"/>
    </source>
</evidence>
<evidence type="ECO:0000313" key="2">
    <source>
        <dbReference type="EMBL" id="MBC8559837.1"/>
    </source>
</evidence>
<dbReference type="SUPFAM" id="SSF88659">
    <property type="entry name" value="Sigma3 and sigma4 domains of RNA polymerase sigma factors"/>
    <property type="match status" value="1"/>
</dbReference>
<reference evidence="2" key="1">
    <citation type="submission" date="2020-08" db="EMBL/GenBank/DDBJ databases">
        <title>Genome public.</title>
        <authorList>
            <person name="Liu C."/>
            <person name="Sun Q."/>
        </authorList>
    </citation>
    <scope>NUCLEOTIDE SEQUENCE</scope>
    <source>
        <strain evidence="2">NSJ-33</strain>
    </source>
</reference>
<organism evidence="2 3">
    <name type="scientific">Fumia xinanensis</name>
    <dbReference type="NCBI Taxonomy" id="2763659"/>
    <lineage>
        <taxon>Bacteria</taxon>
        <taxon>Bacillati</taxon>
        <taxon>Bacillota</taxon>
        <taxon>Clostridia</taxon>
        <taxon>Eubacteriales</taxon>
        <taxon>Oscillospiraceae</taxon>
        <taxon>Fumia</taxon>
    </lineage>
</organism>
<comment type="caution">
    <text evidence="2">The sequence shown here is derived from an EMBL/GenBank/DDBJ whole genome shotgun (WGS) entry which is preliminary data.</text>
</comment>
<dbReference type="Proteomes" id="UP000610760">
    <property type="component" value="Unassembled WGS sequence"/>
</dbReference>
<feature type="domain" description="RNA polymerase sigma factor 70 region 4 type 2" evidence="1">
    <location>
        <begin position="82"/>
        <end position="119"/>
    </location>
</feature>
<dbReference type="RefSeq" id="WP_249294819.1">
    <property type="nucleotide sequence ID" value="NZ_JACRSV010000002.1"/>
</dbReference>
<name>A0A926E417_9FIRM</name>